<dbReference type="FunCoup" id="G3WBP2">
    <property type="interactions" value="180"/>
</dbReference>
<feature type="compositionally biased region" description="Basic residues" evidence="14">
    <location>
        <begin position="277"/>
        <end position="288"/>
    </location>
</feature>
<name>G3WBP2_SARHA</name>
<dbReference type="AlphaFoldDB" id="G3WBP2"/>
<evidence type="ECO:0000256" key="3">
    <source>
        <dbReference type="ARBA" id="ARBA00022525"/>
    </source>
</evidence>
<evidence type="ECO:0000256" key="15">
    <source>
        <dbReference type="SAM" id="SignalP"/>
    </source>
</evidence>
<keyword evidence="10" id="KW-0325">Glycoprotein</keyword>
<feature type="chain" id="PRO_5003458593" description="Secretogranin-1" evidence="15">
    <location>
        <begin position="21"/>
        <end position="668"/>
    </location>
</feature>
<dbReference type="InterPro" id="IPR001990">
    <property type="entry name" value="Granin"/>
</dbReference>
<dbReference type="PROSITE" id="PS00422">
    <property type="entry name" value="GRANINS_1"/>
    <property type="match status" value="1"/>
</dbReference>
<evidence type="ECO:0000256" key="4">
    <source>
        <dbReference type="ARBA" id="ARBA00022553"/>
    </source>
</evidence>
<evidence type="ECO:0000256" key="8">
    <source>
        <dbReference type="ARBA" id="ARBA00022974"/>
    </source>
</evidence>
<evidence type="ECO:0000256" key="5">
    <source>
        <dbReference type="ARBA" id="ARBA00022641"/>
    </source>
</evidence>
<reference evidence="16" key="2">
    <citation type="submission" date="2025-08" db="UniProtKB">
        <authorList>
            <consortium name="Ensembl"/>
        </authorList>
    </citation>
    <scope>IDENTIFICATION</scope>
</reference>
<dbReference type="STRING" id="9305.ENSSHAP00000012847"/>
<evidence type="ECO:0000313" key="17">
    <source>
        <dbReference type="Proteomes" id="UP000007648"/>
    </source>
</evidence>
<comment type="subcellular location">
    <subcellularLocation>
        <location evidence="1">Secreted</location>
    </subcellularLocation>
</comment>
<dbReference type="Ensembl" id="ENSSHAT00000012952.2">
    <property type="protein sequence ID" value="ENSSHAP00000012847.1"/>
    <property type="gene ID" value="ENSSHAG00000010991.2"/>
</dbReference>
<reference evidence="16" key="3">
    <citation type="submission" date="2025-09" db="UniProtKB">
        <authorList>
            <consortium name="Ensembl"/>
        </authorList>
    </citation>
    <scope>IDENTIFICATION</scope>
</reference>
<feature type="compositionally biased region" description="Basic and acidic residues" evidence="14">
    <location>
        <begin position="108"/>
        <end position="188"/>
    </location>
</feature>
<dbReference type="Pfam" id="PF01271">
    <property type="entry name" value="Granin"/>
    <property type="match status" value="1"/>
</dbReference>
<dbReference type="GeneTree" id="ENSGT00940000154206"/>
<feature type="compositionally biased region" description="Basic and acidic residues" evidence="14">
    <location>
        <begin position="480"/>
        <end position="495"/>
    </location>
</feature>
<dbReference type="GeneID" id="100914520"/>
<evidence type="ECO:0000256" key="9">
    <source>
        <dbReference type="ARBA" id="ARBA00023157"/>
    </source>
</evidence>
<dbReference type="RefSeq" id="XP_003758253.1">
    <property type="nucleotide sequence ID" value="XM_003758205.3"/>
</dbReference>
<feature type="region of interest" description="Disordered" evidence="14">
    <location>
        <begin position="613"/>
        <end position="642"/>
    </location>
</feature>
<evidence type="ECO:0000256" key="1">
    <source>
        <dbReference type="ARBA" id="ARBA00004613"/>
    </source>
</evidence>
<evidence type="ECO:0000256" key="6">
    <source>
        <dbReference type="ARBA" id="ARBA00022685"/>
    </source>
</evidence>
<accession>G3WBP2</accession>
<dbReference type="eggNOG" id="ENOG502QRBF">
    <property type="taxonomic scope" value="Eukaryota"/>
</dbReference>
<dbReference type="CTD" id="1114"/>
<evidence type="ECO:0000256" key="13">
    <source>
        <dbReference type="ARBA" id="ARBA00044763"/>
    </source>
</evidence>
<feature type="compositionally biased region" description="Basic and acidic residues" evidence="14">
    <location>
        <begin position="65"/>
        <end position="80"/>
    </location>
</feature>
<evidence type="ECO:0000256" key="12">
    <source>
        <dbReference type="ARBA" id="ARBA00042410"/>
    </source>
</evidence>
<dbReference type="GO" id="GO:0030141">
    <property type="term" value="C:secretory granule"/>
    <property type="evidence" value="ECO:0007669"/>
    <property type="project" value="InterPro"/>
</dbReference>
<feature type="compositionally biased region" description="Basic and acidic residues" evidence="14">
    <location>
        <begin position="246"/>
        <end position="256"/>
    </location>
</feature>
<comment type="subunit">
    <text evidence="13">Interacts with ITPR1 in the secretory granules.</text>
</comment>
<dbReference type="PRINTS" id="PR00659">
    <property type="entry name" value="CHROMOGRANIN"/>
</dbReference>
<dbReference type="KEGG" id="shr:100914520"/>
<dbReference type="OMA" id="RPGHKHQ"/>
<sequence>MRPLILLSLLGATALGAVTSMPVDKGDHIEEMVTHCIVEVLSNALSRPNAPPISLECKKILKKGGQQDKDETENESEKSKFAVRLLRDPTNGETHIPMSLEEENPAEEESKRQMEENTEKLQQDEENKEERGKYQPSFHLHEDQDLKEARKHQPENNNEKEKERVEGGIEKYKKSDHNEEGSKEKPLYEDSGEVQNTFLDKRNQATAKITKEFAAKNNRYSMEHPEKTHSRERSSEESEEESESNSSEKRGWEPKNLHGSVESAESEEAAVSEVTKRRLKPRHHHRRYRLDQSFEEGKAHSEERRNTLESEESNEDKDHFWDKRGHYKNNYEDLQEEPSYHEEKGNYYRNHGFDDLEEERSSKEFKDKRRYNEEEEKRTHHNRQIEEVRHHYDGKNEEGRHFDEDKSYHHGEREQEPGVHSTRGNRNDKRYLSERSNIDNERRHPRGKKEQDRSYLDHEKRNNEESDIGKWQEREDEDGENNREETRLQEKQFDVHHAEEKMKRLGIPYSSYYEPFQWRNRHFEEKDRMSDQFPKNEEENRSSLNEKTFFPDYNDYDLWNKKPFVEDMNQEHDEKRSLVTIPKYDLKRQYDRIDELAQLLNYRKKSDEFPEFYNSDEDMRKHQMIRSENGDLGQKPLTEEEEKELENLAAMDLELQKIAEKFSGSQRG</sequence>
<dbReference type="InParanoid" id="G3WBP2"/>
<evidence type="ECO:0000256" key="7">
    <source>
        <dbReference type="ARBA" id="ARBA00022729"/>
    </source>
</evidence>
<dbReference type="InterPro" id="IPR001819">
    <property type="entry name" value="Chromogranin_AB"/>
</dbReference>
<feature type="signal peptide" evidence="15">
    <location>
        <begin position="1"/>
        <end position="20"/>
    </location>
</feature>
<keyword evidence="6" id="KW-0165">Cleavage on pair of basic residues</keyword>
<feature type="compositionally biased region" description="Basic and acidic residues" evidence="14">
    <location>
        <begin position="425"/>
        <end position="473"/>
    </location>
</feature>
<dbReference type="HOGENOM" id="CLU_026095_0_0_1"/>
<dbReference type="OrthoDB" id="9907623at2759"/>
<keyword evidence="4" id="KW-0597">Phosphoprotein</keyword>
<dbReference type="Proteomes" id="UP000007648">
    <property type="component" value="Unassembled WGS sequence"/>
</dbReference>
<evidence type="ECO:0000256" key="10">
    <source>
        <dbReference type="ARBA" id="ARBA00023180"/>
    </source>
</evidence>
<evidence type="ECO:0000256" key="14">
    <source>
        <dbReference type="SAM" id="MobiDB-lite"/>
    </source>
</evidence>
<keyword evidence="5" id="KW-0765">Sulfation</keyword>
<feature type="compositionally biased region" description="Basic and acidic residues" evidence="14">
    <location>
        <begin position="289"/>
        <end position="308"/>
    </location>
</feature>
<evidence type="ECO:0000256" key="2">
    <source>
        <dbReference type="ARBA" id="ARBA00005723"/>
    </source>
</evidence>
<dbReference type="PANTHER" id="PTHR10583:SF4">
    <property type="entry name" value="SECRETOGRANIN-1"/>
    <property type="match status" value="1"/>
</dbReference>
<organism evidence="16 17">
    <name type="scientific">Sarcophilus harrisii</name>
    <name type="common">Tasmanian devil</name>
    <name type="synonym">Sarcophilus laniarius</name>
    <dbReference type="NCBI Taxonomy" id="9305"/>
    <lineage>
        <taxon>Eukaryota</taxon>
        <taxon>Metazoa</taxon>
        <taxon>Chordata</taxon>
        <taxon>Craniata</taxon>
        <taxon>Vertebrata</taxon>
        <taxon>Euteleostomi</taxon>
        <taxon>Mammalia</taxon>
        <taxon>Metatheria</taxon>
        <taxon>Dasyuromorphia</taxon>
        <taxon>Dasyuridae</taxon>
        <taxon>Sarcophilus</taxon>
    </lineage>
</organism>
<keyword evidence="17" id="KW-1185">Reference proteome</keyword>
<reference evidence="16 17" key="1">
    <citation type="journal article" date="2011" name="Proc. Natl. Acad. Sci. U.S.A.">
        <title>Genetic diversity and population structure of the endangered marsupial Sarcophilus harrisii (Tasmanian devil).</title>
        <authorList>
            <person name="Miller W."/>
            <person name="Hayes V.M."/>
            <person name="Ratan A."/>
            <person name="Petersen D.C."/>
            <person name="Wittekindt N.E."/>
            <person name="Miller J."/>
            <person name="Walenz B."/>
            <person name="Knight J."/>
            <person name="Qi J."/>
            <person name="Zhao F."/>
            <person name="Wang Q."/>
            <person name="Bedoya-Reina O.C."/>
            <person name="Katiyar N."/>
            <person name="Tomsho L.P."/>
            <person name="Kasson L.M."/>
            <person name="Hardie R.A."/>
            <person name="Woodbridge P."/>
            <person name="Tindall E.A."/>
            <person name="Bertelsen M.F."/>
            <person name="Dixon D."/>
            <person name="Pyecroft S."/>
            <person name="Helgen K.M."/>
            <person name="Lesk A.M."/>
            <person name="Pringle T.H."/>
            <person name="Patterson N."/>
            <person name="Zhang Y."/>
            <person name="Kreiss A."/>
            <person name="Woods G.M."/>
            <person name="Jones M.E."/>
            <person name="Schuster S.C."/>
        </authorList>
    </citation>
    <scope>NUCLEOTIDE SEQUENCE [LARGE SCALE GENOMIC DNA]</scope>
</reference>
<dbReference type="PANTHER" id="PTHR10583">
    <property type="entry name" value="CHROMOGRANIN"/>
    <property type="match status" value="1"/>
</dbReference>
<keyword evidence="9" id="KW-1015">Disulfide bond</keyword>
<keyword evidence="8" id="KW-0654">Proteoglycan</keyword>
<keyword evidence="3" id="KW-0964">Secreted</keyword>
<proteinExistence type="inferred from homology"/>
<protein>
    <recommendedName>
        <fullName evidence="11">Secretogranin-1</fullName>
    </recommendedName>
    <alternativeName>
        <fullName evidence="12">Chromogranin-B</fullName>
    </alternativeName>
</protein>
<dbReference type="InterPro" id="IPR018054">
    <property type="entry name" value="Chromogranin_CS"/>
</dbReference>
<feature type="region of interest" description="Disordered" evidence="14">
    <location>
        <begin position="64"/>
        <end position="495"/>
    </location>
</feature>
<comment type="similarity">
    <text evidence="2">Belongs to the chromogranin/secretogranin protein family.</text>
</comment>
<keyword evidence="7 15" id="KW-0732">Signal</keyword>
<feature type="region of interest" description="Disordered" evidence="14">
    <location>
        <begin position="527"/>
        <end position="547"/>
    </location>
</feature>
<feature type="compositionally biased region" description="Basic and acidic residues" evidence="14">
    <location>
        <begin position="338"/>
        <end position="417"/>
    </location>
</feature>
<feature type="compositionally biased region" description="Basic and acidic residues" evidence="14">
    <location>
        <begin position="221"/>
        <end position="236"/>
    </location>
</feature>
<evidence type="ECO:0000313" key="16">
    <source>
        <dbReference type="Ensembl" id="ENSSHAP00000012847.1"/>
    </source>
</evidence>
<feature type="compositionally biased region" description="Basic and acidic residues" evidence="14">
    <location>
        <begin position="199"/>
        <end position="214"/>
    </location>
</feature>
<evidence type="ECO:0000256" key="11">
    <source>
        <dbReference type="ARBA" id="ARBA00039221"/>
    </source>
</evidence>
<gene>
    <name evidence="16" type="primary">CHGB</name>
</gene>
<feature type="compositionally biased region" description="Basic and acidic residues" evidence="14">
    <location>
        <begin position="527"/>
        <end position="541"/>
    </location>
</feature>
<dbReference type="GO" id="GO:0005615">
    <property type="term" value="C:extracellular space"/>
    <property type="evidence" value="ECO:0007669"/>
    <property type="project" value="TreeGrafter"/>
</dbReference>